<dbReference type="STRING" id="1334629.MFUL124B02_39555"/>
<dbReference type="Proteomes" id="UP000321514">
    <property type="component" value="Unassembled WGS sequence"/>
</dbReference>
<evidence type="ECO:0000313" key="1">
    <source>
        <dbReference type="EMBL" id="GEN06741.1"/>
    </source>
</evidence>
<dbReference type="Proteomes" id="UP000183760">
    <property type="component" value="Unassembled WGS sequence"/>
</dbReference>
<dbReference type="RefSeq" id="WP_074954152.1">
    <property type="nucleotide sequence ID" value="NZ_BJXR01000017.1"/>
</dbReference>
<evidence type="ECO:0000313" key="2">
    <source>
        <dbReference type="EMBL" id="SEU05644.1"/>
    </source>
</evidence>
<accession>A0A511SXX1</accession>
<evidence type="ECO:0008006" key="5">
    <source>
        <dbReference type="Google" id="ProtNLM"/>
    </source>
</evidence>
<reference evidence="2 3" key="1">
    <citation type="submission" date="2016-10" db="EMBL/GenBank/DDBJ databases">
        <authorList>
            <person name="Varghese N."/>
            <person name="Submissions S."/>
        </authorList>
    </citation>
    <scope>NUCLEOTIDE SEQUENCE [LARGE SCALE GENOMIC DNA]</scope>
    <source>
        <strain evidence="2 3">DSM 16525</strain>
    </source>
</reference>
<reference evidence="1 4" key="2">
    <citation type="submission" date="2019-07" db="EMBL/GenBank/DDBJ databases">
        <title>Whole genome shotgun sequence of Myxococcus fulvus NBRC 100333.</title>
        <authorList>
            <person name="Hosoyama A."/>
            <person name="Uohara A."/>
            <person name="Ohji S."/>
            <person name="Ichikawa N."/>
        </authorList>
    </citation>
    <scope>NUCLEOTIDE SEQUENCE [LARGE SCALE GENOMIC DNA]</scope>
    <source>
        <strain evidence="1 4">NBRC 100333</strain>
    </source>
</reference>
<protein>
    <recommendedName>
        <fullName evidence="5">DUF1579 domain-containing protein</fullName>
    </recommendedName>
</protein>
<keyword evidence="3" id="KW-1185">Reference proteome</keyword>
<evidence type="ECO:0000313" key="3">
    <source>
        <dbReference type="Proteomes" id="UP000183760"/>
    </source>
</evidence>
<name>A0A511SXX1_MYXFU</name>
<organism evidence="1 4">
    <name type="scientific">Myxococcus fulvus</name>
    <dbReference type="NCBI Taxonomy" id="33"/>
    <lineage>
        <taxon>Bacteria</taxon>
        <taxon>Pseudomonadati</taxon>
        <taxon>Myxococcota</taxon>
        <taxon>Myxococcia</taxon>
        <taxon>Myxococcales</taxon>
        <taxon>Cystobacterineae</taxon>
        <taxon>Myxococcaceae</taxon>
        <taxon>Myxococcus</taxon>
    </lineage>
</organism>
<gene>
    <name evidence="1" type="ORF">MFU01_17780</name>
    <name evidence="2" type="ORF">SAMN05443572_104628</name>
</gene>
<comment type="caution">
    <text evidence="1">The sequence shown here is derived from an EMBL/GenBank/DDBJ whole genome shotgun (WGS) entry which is preliminary data.</text>
</comment>
<evidence type="ECO:0000313" key="4">
    <source>
        <dbReference type="Proteomes" id="UP000321514"/>
    </source>
</evidence>
<sequence>MRSQPESPLSQRALELLRADGPLPALAESLSLFGRFIGAWDVDVAFFDATGKQTYRQPGEWSFSWVLDGRVIQDVLIYPNPEGLGASVGARRIGTSLRQFIPEQGTWRVVWMGATAGYLVSLVGRPVGDEIHIEGKDPDGKPLRWMFTAVTDDSFLWRGFMSEDGGSTYRLTQEMHARRGVHCT</sequence>
<dbReference type="EMBL" id="BJXR01000017">
    <property type="protein sequence ID" value="GEN06741.1"/>
    <property type="molecule type" value="Genomic_DNA"/>
</dbReference>
<dbReference type="EMBL" id="FOIB01000004">
    <property type="protein sequence ID" value="SEU05644.1"/>
    <property type="molecule type" value="Genomic_DNA"/>
</dbReference>
<dbReference type="OrthoDB" id="9814791at2"/>
<proteinExistence type="predicted"/>
<dbReference type="AlphaFoldDB" id="A0A511SXX1"/>